<gene>
    <name evidence="3" type="ORF">GCM10009119_21380</name>
</gene>
<dbReference type="InterPro" id="IPR012347">
    <property type="entry name" value="Ferritin-like"/>
</dbReference>
<dbReference type="InterPro" id="IPR009078">
    <property type="entry name" value="Ferritin-like_SF"/>
</dbReference>
<keyword evidence="1" id="KW-0175">Coiled coil</keyword>
<proteinExistence type="predicted"/>
<name>A0ABN1N0M7_9BACT</name>
<keyword evidence="4" id="KW-1185">Reference proteome</keyword>
<evidence type="ECO:0000313" key="4">
    <source>
        <dbReference type="Proteomes" id="UP001500469"/>
    </source>
</evidence>
<reference evidence="3 4" key="1">
    <citation type="journal article" date="2019" name="Int. J. Syst. Evol. Microbiol.">
        <title>The Global Catalogue of Microorganisms (GCM) 10K type strain sequencing project: providing services to taxonomists for standard genome sequencing and annotation.</title>
        <authorList>
            <consortium name="The Broad Institute Genomics Platform"/>
            <consortium name="The Broad Institute Genome Sequencing Center for Infectious Disease"/>
            <person name="Wu L."/>
            <person name="Ma J."/>
        </authorList>
    </citation>
    <scope>NUCLEOTIDE SEQUENCE [LARGE SCALE GENOMIC DNA]</scope>
    <source>
        <strain evidence="3 4">JCM 16112</strain>
    </source>
</reference>
<feature type="coiled-coil region" evidence="1">
    <location>
        <begin position="15"/>
        <end position="42"/>
    </location>
</feature>
<dbReference type="Gene3D" id="1.20.1260.10">
    <property type="match status" value="1"/>
</dbReference>
<feature type="domain" description="DUF2383" evidence="2">
    <location>
        <begin position="6"/>
        <end position="117"/>
    </location>
</feature>
<evidence type="ECO:0000313" key="3">
    <source>
        <dbReference type="EMBL" id="GAA0879170.1"/>
    </source>
</evidence>
<comment type="caution">
    <text evidence="3">The sequence shown here is derived from an EMBL/GenBank/DDBJ whole genome shotgun (WGS) entry which is preliminary data.</text>
</comment>
<dbReference type="InterPro" id="IPR016920">
    <property type="entry name" value="UCP029477"/>
</dbReference>
<accession>A0ABN1N0M7</accession>
<protein>
    <recommendedName>
        <fullName evidence="2">DUF2383 domain-containing protein</fullName>
    </recommendedName>
</protein>
<organism evidence="3 4">
    <name type="scientific">Algoriphagus jejuensis</name>
    <dbReference type="NCBI Taxonomy" id="419934"/>
    <lineage>
        <taxon>Bacteria</taxon>
        <taxon>Pseudomonadati</taxon>
        <taxon>Bacteroidota</taxon>
        <taxon>Cytophagia</taxon>
        <taxon>Cytophagales</taxon>
        <taxon>Cyclobacteriaceae</taxon>
        <taxon>Algoriphagus</taxon>
    </lineage>
</organism>
<dbReference type="RefSeq" id="WP_343851303.1">
    <property type="nucleotide sequence ID" value="NZ_BAAAFI010000009.1"/>
</dbReference>
<evidence type="ECO:0000256" key="1">
    <source>
        <dbReference type="SAM" id="Coils"/>
    </source>
</evidence>
<evidence type="ECO:0000259" key="2">
    <source>
        <dbReference type="Pfam" id="PF09537"/>
    </source>
</evidence>
<dbReference type="SUPFAM" id="SSF47240">
    <property type="entry name" value="Ferritin-like"/>
    <property type="match status" value="1"/>
</dbReference>
<dbReference type="InterPro" id="IPR011971">
    <property type="entry name" value="CHP02284"/>
</dbReference>
<dbReference type="Pfam" id="PF09537">
    <property type="entry name" value="DUF2383"/>
    <property type="match status" value="1"/>
</dbReference>
<dbReference type="NCBIfam" id="TIGR02284">
    <property type="entry name" value="PA2169 family four-helix-bundle protein"/>
    <property type="match status" value="1"/>
</dbReference>
<dbReference type="PIRSF" id="PIRSF029477">
    <property type="entry name" value="UCP029477"/>
    <property type="match status" value="1"/>
</dbReference>
<dbReference type="EMBL" id="BAAAFI010000009">
    <property type="protein sequence ID" value="GAA0879170.1"/>
    <property type="molecule type" value="Genomic_DNA"/>
</dbReference>
<sequence>MNTTTDTAEILNDLVQINNDRIEGYQKAIENLKAEDQDLKTLFMSLITESQKCKTELSNELTTLNAPTTESSTTSGKIYRAWMDVKAAFTGHDRKSVLENCEFGEDAAQKAYKDAANDPELSAYLRDLVMDQKRTLRQSHDKIKQLRDSLA</sequence>
<dbReference type="Proteomes" id="UP001500469">
    <property type="component" value="Unassembled WGS sequence"/>
</dbReference>
<dbReference type="InterPro" id="IPR019052">
    <property type="entry name" value="DUF2383"/>
</dbReference>